<sequence>MSQERKFEFSKPVSAPWDNAHVIPAAGWERMKKGFQPQQMEDRWVIVHVVEHDDRDNNSGNGQDAIIFARSWTQFPIAKIMVVPAADSGDDGSRKIAKITWESDRSRWNVKDGEKEAKEHVVRFSESFFEVSLVEGIETS</sequence>
<gene>
    <name evidence="1" type="ORF">CTRU02_212051</name>
</gene>
<protein>
    <submittedName>
        <fullName evidence="1">Uncharacterized protein</fullName>
    </submittedName>
</protein>
<name>A0ACC3YMG9_COLTU</name>
<accession>A0ACC3YMG9</accession>
<dbReference type="EMBL" id="VUJX02000008">
    <property type="protein sequence ID" value="KAL0933088.1"/>
    <property type="molecule type" value="Genomic_DNA"/>
</dbReference>
<reference evidence="1 2" key="1">
    <citation type="journal article" date="2020" name="Phytopathology">
        <title>Genome Sequence Resources of Colletotrichum truncatum, C. plurivorum, C. musicola, and C. sojae: Four Species Pathogenic to Soybean (Glycine max).</title>
        <authorList>
            <person name="Rogerio F."/>
            <person name="Boufleur T.R."/>
            <person name="Ciampi-Guillardi M."/>
            <person name="Sukno S.A."/>
            <person name="Thon M.R."/>
            <person name="Massola Junior N.S."/>
            <person name="Baroncelli R."/>
        </authorList>
    </citation>
    <scope>NUCLEOTIDE SEQUENCE [LARGE SCALE GENOMIC DNA]</scope>
    <source>
        <strain evidence="1 2">CMES1059</strain>
    </source>
</reference>
<dbReference type="Proteomes" id="UP000805649">
    <property type="component" value="Unassembled WGS sequence"/>
</dbReference>
<organism evidence="1 2">
    <name type="scientific">Colletotrichum truncatum</name>
    <name type="common">Anthracnose fungus</name>
    <name type="synonym">Colletotrichum capsici</name>
    <dbReference type="NCBI Taxonomy" id="5467"/>
    <lineage>
        <taxon>Eukaryota</taxon>
        <taxon>Fungi</taxon>
        <taxon>Dikarya</taxon>
        <taxon>Ascomycota</taxon>
        <taxon>Pezizomycotina</taxon>
        <taxon>Sordariomycetes</taxon>
        <taxon>Hypocreomycetidae</taxon>
        <taxon>Glomerellales</taxon>
        <taxon>Glomerellaceae</taxon>
        <taxon>Colletotrichum</taxon>
        <taxon>Colletotrichum truncatum species complex</taxon>
    </lineage>
</organism>
<evidence type="ECO:0000313" key="1">
    <source>
        <dbReference type="EMBL" id="KAL0933088.1"/>
    </source>
</evidence>
<keyword evidence="2" id="KW-1185">Reference proteome</keyword>
<proteinExistence type="predicted"/>
<comment type="caution">
    <text evidence="1">The sequence shown here is derived from an EMBL/GenBank/DDBJ whole genome shotgun (WGS) entry which is preliminary data.</text>
</comment>
<evidence type="ECO:0000313" key="2">
    <source>
        <dbReference type="Proteomes" id="UP000805649"/>
    </source>
</evidence>